<feature type="compositionally biased region" description="Basic and acidic residues" evidence="1">
    <location>
        <begin position="196"/>
        <end position="211"/>
    </location>
</feature>
<feature type="compositionally biased region" description="Basic residues" evidence="1">
    <location>
        <begin position="165"/>
        <end position="175"/>
    </location>
</feature>
<feature type="region of interest" description="Disordered" evidence="1">
    <location>
        <begin position="137"/>
        <end position="223"/>
    </location>
</feature>
<feature type="compositionally biased region" description="Basic and acidic residues" evidence="1">
    <location>
        <begin position="150"/>
        <end position="164"/>
    </location>
</feature>
<feature type="compositionally biased region" description="Low complexity" evidence="1">
    <location>
        <begin position="179"/>
        <end position="193"/>
    </location>
</feature>
<dbReference type="Proteomes" id="UP001213000">
    <property type="component" value="Unassembled WGS sequence"/>
</dbReference>
<protein>
    <recommendedName>
        <fullName evidence="3">P-type ATPase A domain-containing protein</fullName>
    </recommendedName>
</protein>
<evidence type="ECO:0000313" key="4">
    <source>
        <dbReference type="EMBL" id="KAJ3576923.1"/>
    </source>
</evidence>
<name>A0AAD5W486_9AGAR</name>
<keyword evidence="2" id="KW-0472">Membrane</keyword>
<feature type="compositionally biased region" description="Polar residues" evidence="1">
    <location>
        <begin position="137"/>
        <end position="146"/>
    </location>
</feature>
<sequence length="1064" mass="116717">MQPRALIDAGTSGSLFMGNIHHKRHRKEGDPGSNSSTATSSQDDPVLGTTRSLLNIGPDCTDDKPSAPTNVKYYVNRFVDRNKTVQYAGLGVGHRHPANFIRRAVSRLTRLLHLALFIRINNSHVWTMHESYHNASPPWQTNNHSPSPFPHDRSRSRHLNETHPYHHRNRDHGRSKSQSPPNSDRSSPGSSHSRQSRNEHERQSDSEDHQQKTTSSKKSADLDPFNDTEAFMLKQGRVIGRMVAMWKPLRGILEVGIQNSNLSDAERDNLPESVQNLLMLYIETVVFIPSLPEVILAKGPESIEIIARNLDRGRSNTRSSDIHSIKAHIYQWREWNPPFKTSMPHTLGFNNASTGALLCPANLNWTDPTVREGLRRGTIRAGPRDLPIFLWKNESCDPSPNRVLVGFLQGDLLVRGVRHLLIAPSAAHRAGSSRSTRRSNASIHGISYVSGYMIAYTACLIHFVLSSQSAMAAGSSNDPERWRYDEFYRTVIRTMKAMPESSVAQLLGWWKETIFCPDDDDGDDESAERNGSLPSIATIIEGAKFSLTIYFVLRALEQSFSLSSTVYMSDGYATFAQPGSETQPTPEGREDSSRTGSCSNLQGSGIHSTGPSRTIQGTFNPTAFQRMADARASSSGEKLEERLASLEATVREQTSSIASLDGKDQLATDFSSALARADQRGNDPGRPAGLGRRGEGGSESSDEDDSEEDQGGGGDGKGKGKPLLPAPGTEALHDVPEGIPRGLVTPERSGKMPCRGSRIELKGGLELFGPNKLESEEQNAFLQVRFPRNFYSFAILSHAPVFLSFMWNRLSWVMEAAALLVIALSNGDHRPPDWPDFVGIVFLLFVNSSIGFYEERNAGNAVKALMDSLAPKAKVERNGSWSEIESADLVPGDMVSFKIRDIVAADCRVPFVNRVRLKVPSLPLVPIPSSAVPPPSSARTMTPPVTCRRFLPKSAPSVLCRLIFSLLPIFSSFTLAYRRGPDNILVLLIGGISIAMPTVLSVTLAVGAQQLAKYKAIVTRIEELAGVTILCSDKRATTNISSSLEARPPCHARDSALSLGLDSS</sequence>
<organism evidence="4 5">
    <name type="scientific">Leucocoprinus birnbaumii</name>
    <dbReference type="NCBI Taxonomy" id="56174"/>
    <lineage>
        <taxon>Eukaryota</taxon>
        <taxon>Fungi</taxon>
        <taxon>Dikarya</taxon>
        <taxon>Basidiomycota</taxon>
        <taxon>Agaricomycotina</taxon>
        <taxon>Agaricomycetes</taxon>
        <taxon>Agaricomycetidae</taxon>
        <taxon>Agaricales</taxon>
        <taxon>Agaricineae</taxon>
        <taxon>Agaricaceae</taxon>
        <taxon>Leucocoprinus</taxon>
    </lineage>
</organism>
<dbReference type="InterPro" id="IPR059000">
    <property type="entry name" value="ATPase_P-type_domA"/>
</dbReference>
<feature type="compositionally biased region" description="Polar residues" evidence="1">
    <location>
        <begin position="32"/>
        <end position="53"/>
    </location>
</feature>
<feature type="transmembrane region" description="Helical" evidence="2">
    <location>
        <begin position="984"/>
        <end position="1006"/>
    </location>
</feature>
<dbReference type="Gene3D" id="1.20.1110.10">
    <property type="entry name" value="Calcium-transporting ATPase, transmembrane domain"/>
    <property type="match status" value="2"/>
</dbReference>
<gene>
    <name evidence="4" type="ORF">NP233_g85</name>
</gene>
<keyword evidence="2" id="KW-0812">Transmembrane</keyword>
<dbReference type="InterPro" id="IPR023298">
    <property type="entry name" value="ATPase_P-typ_TM_dom_sf"/>
</dbReference>
<dbReference type="Pfam" id="PF00122">
    <property type="entry name" value="E1-E2_ATPase"/>
    <property type="match status" value="1"/>
</dbReference>
<proteinExistence type="predicted"/>
<dbReference type="PANTHER" id="PTHR42861">
    <property type="entry name" value="CALCIUM-TRANSPORTING ATPASE"/>
    <property type="match status" value="1"/>
</dbReference>
<dbReference type="SUPFAM" id="SSF81653">
    <property type="entry name" value="Calcium ATPase, transduction domain A"/>
    <property type="match status" value="1"/>
</dbReference>
<feature type="compositionally biased region" description="Polar residues" evidence="1">
    <location>
        <begin position="594"/>
        <end position="618"/>
    </location>
</feature>
<evidence type="ECO:0000256" key="1">
    <source>
        <dbReference type="SAM" id="MobiDB-lite"/>
    </source>
</evidence>
<feature type="compositionally biased region" description="Acidic residues" evidence="1">
    <location>
        <begin position="700"/>
        <end position="710"/>
    </location>
</feature>
<dbReference type="Pfam" id="PF20414">
    <property type="entry name" value="DUF6698"/>
    <property type="match status" value="1"/>
</dbReference>
<evidence type="ECO:0000313" key="5">
    <source>
        <dbReference type="Proteomes" id="UP001213000"/>
    </source>
</evidence>
<evidence type="ECO:0000256" key="2">
    <source>
        <dbReference type="SAM" id="Phobius"/>
    </source>
</evidence>
<feature type="region of interest" description="Disordered" evidence="1">
    <location>
        <begin position="24"/>
        <end position="67"/>
    </location>
</feature>
<feature type="region of interest" description="Disordered" evidence="1">
    <location>
        <begin position="576"/>
        <end position="618"/>
    </location>
</feature>
<feature type="domain" description="P-type ATPase A" evidence="3">
    <location>
        <begin position="869"/>
        <end position="909"/>
    </location>
</feature>
<feature type="region of interest" description="Disordered" evidence="1">
    <location>
        <begin position="675"/>
        <end position="755"/>
    </location>
</feature>
<keyword evidence="5" id="KW-1185">Reference proteome</keyword>
<dbReference type="InterPro" id="IPR046521">
    <property type="entry name" value="DUF6698"/>
</dbReference>
<dbReference type="AlphaFoldDB" id="A0AAD5W486"/>
<keyword evidence="2" id="KW-1133">Transmembrane helix</keyword>
<accession>A0AAD5W486</accession>
<reference evidence="4" key="1">
    <citation type="submission" date="2022-07" db="EMBL/GenBank/DDBJ databases">
        <title>Genome Sequence of Leucocoprinus birnbaumii.</title>
        <authorList>
            <person name="Buettner E."/>
        </authorList>
    </citation>
    <scope>NUCLEOTIDE SEQUENCE</scope>
    <source>
        <strain evidence="4">VT141</strain>
    </source>
</reference>
<comment type="caution">
    <text evidence="4">The sequence shown here is derived from an EMBL/GenBank/DDBJ whole genome shotgun (WGS) entry which is preliminary data.</text>
</comment>
<dbReference type="InterPro" id="IPR008250">
    <property type="entry name" value="ATPase_P-typ_transduc_dom_A_sf"/>
</dbReference>
<dbReference type="EMBL" id="JANIEX010000002">
    <property type="protein sequence ID" value="KAJ3576923.1"/>
    <property type="molecule type" value="Genomic_DNA"/>
</dbReference>
<evidence type="ECO:0000259" key="3">
    <source>
        <dbReference type="Pfam" id="PF00122"/>
    </source>
</evidence>
<dbReference type="SUPFAM" id="SSF81665">
    <property type="entry name" value="Calcium ATPase, transmembrane domain M"/>
    <property type="match status" value="1"/>
</dbReference>
<dbReference type="Gene3D" id="2.70.150.10">
    <property type="entry name" value="Calcium-transporting ATPase, cytoplasmic transduction domain A"/>
    <property type="match status" value="1"/>
</dbReference>
<feature type="transmembrane region" description="Helical" evidence="2">
    <location>
        <begin position="958"/>
        <end position="978"/>
    </location>
</feature>